<keyword evidence="5 6" id="KW-0472">Membrane</keyword>
<dbReference type="Pfam" id="PF13519">
    <property type="entry name" value="VWA_2"/>
    <property type="match status" value="1"/>
</dbReference>
<dbReference type="Gene3D" id="3.40.50.410">
    <property type="entry name" value="von Willebrand factor, type A domain"/>
    <property type="match status" value="1"/>
</dbReference>
<dbReference type="RefSeq" id="WP_151580885.1">
    <property type="nucleotide sequence ID" value="NZ_JBIWND010000002.1"/>
</dbReference>
<dbReference type="SMART" id="SM00327">
    <property type="entry name" value="VWA"/>
    <property type="match status" value="1"/>
</dbReference>
<feature type="signal peptide" evidence="7">
    <location>
        <begin position="1"/>
        <end position="30"/>
    </location>
</feature>
<dbReference type="EMBL" id="WBVM01000002">
    <property type="protein sequence ID" value="KAB2808773.1"/>
    <property type="molecule type" value="Genomic_DNA"/>
</dbReference>
<dbReference type="PANTHER" id="PTHR35007">
    <property type="entry name" value="INTEGRAL MEMBRANE PROTEIN-RELATED"/>
    <property type="match status" value="1"/>
</dbReference>
<dbReference type="SUPFAM" id="SSF53300">
    <property type="entry name" value="vWA-like"/>
    <property type="match status" value="1"/>
</dbReference>
<feature type="chain" id="PRO_5029761747" evidence="7">
    <location>
        <begin position="31"/>
        <end position="643"/>
    </location>
</feature>
<feature type="transmembrane region" description="Helical" evidence="6">
    <location>
        <begin position="582"/>
        <end position="603"/>
    </location>
</feature>
<evidence type="ECO:0000256" key="7">
    <source>
        <dbReference type="SAM" id="SignalP"/>
    </source>
</evidence>
<dbReference type="InterPro" id="IPR006311">
    <property type="entry name" value="TAT_signal"/>
</dbReference>
<accession>A0A7J5DTY1</accession>
<gene>
    <name evidence="9" type="ORF">F9L07_16860</name>
</gene>
<evidence type="ECO:0000256" key="2">
    <source>
        <dbReference type="ARBA" id="ARBA00022475"/>
    </source>
</evidence>
<evidence type="ECO:0000259" key="8">
    <source>
        <dbReference type="PROSITE" id="PS50234"/>
    </source>
</evidence>
<evidence type="ECO:0000256" key="4">
    <source>
        <dbReference type="ARBA" id="ARBA00022989"/>
    </source>
</evidence>
<name>A0A7J5DTY1_NOCSI</name>
<evidence type="ECO:0000256" key="1">
    <source>
        <dbReference type="ARBA" id="ARBA00004651"/>
    </source>
</evidence>
<dbReference type="AlphaFoldDB" id="A0A7J5DTY1"/>
<evidence type="ECO:0000313" key="10">
    <source>
        <dbReference type="Proteomes" id="UP000449906"/>
    </source>
</evidence>
<keyword evidence="4 6" id="KW-1133">Transmembrane helix</keyword>
<evidence type="ECO:0000256" key="5">
    <source>
        <dbReference type="ARBA" id="ARBA00023136"/>
    </source>
</evidence>
<dbReference type="InterPro" id="IPR036465">
    <property type="entry name" value="vWFA_dom_sf"/>
</dbReference>
<dbReference type="PANTHER" id="PTHR35007:SF1">
    <property type="entry name" value="PILUS ASSEMBLY PROTEIN"/>
    <property type="match status" value="1"/>
</dbReference>
<evidence type="ECO:0000256" key="6">
    <source>
        <dbReference type="SAM" id="Phobius"/>
    </source>
</evidence>
<dbReference type="PROSITE" id="PS50234">
    <property type="entry name" value="VWFA"/>
    <property type="match status" value="1"/>
</dbReference>
<evidence type="ECO:0000256" key="3">
    <source>
        <dbReference type="ARBA" id="ARBA00022692"/>
    </source>
</evidence>
<sequence>MSGRRALLRRCAALLVAVLAVLLVPAQAHAEDATIGHVESTGDGLRILVDVPAGVQVDLGGVTATLEGQALDAKAEGTSSGSVVKRTTILVVDTSNSMRRQGRFAAAKQAASTYLDAVPDDVAVGIVTFDSKVTVALAPTTDRAAAQTVVDGLALHRDTLLYDGVIAAAQAAGDDGQRTLLVLSDGADAGSTASLDAATAAIKDAGLRVHAVGLDLGEKQLTPLRTLATAGKGEVITASGAALAQTFAAEAEALADQVLVTAPLPDGFDAELANVEVSLPTASGTLVARALAPVQSAGSASVTPAPQPTLTDERGWVAPGWLLWAGLGAFALGLLAVAVLLVPARPAPMSIADRVTAYSTRVTGLEERHDTKPPAEPVLDQAKAAAASVLEHNSALNERMTRRLAAAGSEFKPSEWLLVHIGAVLAAGVIGLLLGRGNIIVGLLFMVIGFLIPPIYLRFMAGRRRRAFDNALPEVLQLLSGALSAGLSLAQAVDTVVREGPEPIASEFKRVLVEARIGVSIEDAFEGVAARFQSKDFGWAVMAIRIQRQVGGNLAELLTTVAATMRERQYLRRHVRALSAEGRLSAVILCILPPAFAVFLFVANRSFLDPLVHDPRGWILTGFGVLWMAIGSFWMSQMVKVDA</sequence>
<reference evidence="9 10" key="1">
    <citation type="submission" date="2019-09" db="EMBL/GenBank/DDBJ databases">
        <title>Pimelobacter sp. isolated from Paulinella.</title>
        <authorList>
            <person name="Jeong S.E."/>
        </authorList>
    </citation>
    <scope>NUCLEOTIDE SEQUENCE [LARGE SCALE GENOMIC DNA]</scope>
    <source>
        <strain evidence="9 10">Pch-N</strain>
    </source>
</reference>
<feature type="transmembrane region" description="Helical" evidence="6">
    <location>
        <begin position="615"/>
        <end position="635"/>
    </location>
</feature>
<keyword evidence="3 6" id="KW-0812">Transmembrane</keyword>
<comment type="caution">
    <text evidence="9">The sequence shown here is derived from an EMBL/GenBank/DDBJ whole genome shotgun (WGS) entry which is preliminary data.</text>
</comment>
<evidence type="ECO:0000313" key="9">
    <source>
        <dbReference type="EMBL" id="KAB2808773.1"/>
    </source>
</evidence>
<dbReference type="Pfam" id="PF00482">
    <property type="entry name" value="T2SSF"/>
    <property type="match status" value="1"/>
</dbReference>
<protein>
    <submittedName>
        <fullName evidence="9">VWA domain-containing protein</fullName>
    </submittedName>
</protein>
<feature type="transmembrane region" description="Helical" evidence="6">
    <location>
        <begin position="321"/>
        <end position="342"/>
    </location>
</feature>
<dbReference type="PROSITE" id="PS51318">
    <property type="entry name" value="TAT"/>
    <property type="match status" value="1"/>
</dbReference>
<proteinExistence type="predicted"/>
<dbReference type="GO" id="GO:0005886">
    <property type="term" value="C:plasma membrane"/>
    <property type="evidence" value="ECO:0007669"/>
    <property type="project" value="UniProtKB-SubCell"/>
</dbReference>
<keyword evidence="2" id="KW-1003">Cell membrane</keyword>
<keyword evidence="7" id="KW-0732">Signal</keyword>
<feature type="domain" description="VWFA" evidence="8">
    <location>
        <begin position="87"/>
        <end position="258"/>
    </location>
</feature>
<dbReference type="InterPro" id="IPR042094">
    <property type="entry name" value="T2SS_GspF_sf"/>
</dbReference>
<dbReference type="CDD" id="cd00198">
    <property type="entry name" value="vWFA"/>
    <property type="match status" value="1"/>
</dbReference>
<dbReference type="Gene3D" id="1.20.81.30">
    <property type="entry name" value="Type II secretion system (T2SS), domain F"/>
    <property type="match status" value="1"/>
</dbReference>
<dbReference type="InterPro" id="IPR018076">
    <property type="entry name" value="T2SS_GspF_dom"/>
</dbReference>
<dbReference type="Proteomes" id="UP000449906">
    <property type="component" value="Unassembled WGS sequence"/>
</dbReference>
<dbReference type="InterPro" id="IPR002035">
    <property type="entry name" value="VWF_A"/>
</dbReference>
<feature type="transmembrane region" description="Helical" evidence="6">
    <location>
        <begin position="416"/>
        <end position="433"/>
    </location>
</feature>
<feature type="transmembrane region" description="Helical" evidence="6">
    <location>
        <begin position="439"/>
        <end position="457"/>
    </location>
</feature>
<organism evidence="9 10">
    <name type="scientific">Nocardioides simplex</name>
    <name type="common">Arthrobacter simplex</name>
    <dbReference type="NCBI Taxonomy" id="2045"/>
    <lineage>
        <taxon>Bacteria</taxon>
        <taxon>Bacillati</taxon>
        <taxon>Actinomycetota</taxon>
        <taxon>Actinomycetes</taxon>
        <taxon>Propionibacteriales</taxon>
        <taxon>Nocardioidaceae</taxon>
        <taxon>Pimelobacter</taxon>
    </lineage>
</organism>
<comment type="subcellular location">
    <subcellularLocation>
        <location evidence="1">Cell membrane</location>
        <topology evidence="1">Multi-pass membrane protein</topology>
    </subcellularLocation>
</comment>